<evidence type="ECO:0000313" key="3">
    <source>
        <dbReference type="EMBL" id="KAJ6217223.1"/>
    </source>
</evidence>
<dbReference type="Pfam" id="PF00629">
    <property type="entry name" value="MAM"/>
    <property type="match status" value="1"/>
</dbReference>
<keyword evidence="1" id="KW-0732">Signal</keyword>
<dbReference type="OMA" id="YSVANEC"/>
<dbReference type="GO" id="GO:0016020">
    <property type="term" value="C:membrane"/>
    <property type="evidence" value="ECO:0007669"/>
    <property type="project" value="InterPro"/>
</dbReference>
<dbReference type="PROSITE" id="PS50060">
    <property type="entry name" value="MAM_2"/>
    <property type="match status" value="1"/>
</dbReference>
<dbReference type="AlphaFoldDB" id="A0A9Q0RIT5"/>
<sequence>MMGSKCKDVLVINRALLVCLIVLFECHVQSIVYGQQIGNGNSGHGLLRRQTDNSHMREHMPIVTKRYNQPFRFDRKVWNFDVDRWNHTFSNRVSFAMFSHDYNRQFGRALVLNVTAAAQAMHGTLNRQHQLHLHGASRLTSVNYFPANYSDACLTFSYLWNGFGRKTLKLLQRSAETVCIYADEVVSNDGREIGNGQWKDVQIQLNLGYGDSQFVLEFEFEASNFKSRYEQQFPEYNRLGFIAIRDFSIGYGECQYSVANECDSID</sequence>
<evidence type="ECO:0000259" key="2">
    <source>
        <dbReference type="PROSITE" id="PS50060"/>
    </source>
</evidence>
<dbReference type="Proteomes" id="UP001142055">
    <property type="component" value="Chromosome 3"/>
</dbReference>
<evidence type="ECO:0000256" key="1">
    <source>
        <dbReference type="SAM" id="SignalP"/>
    </source>
</evidence>
<organism evidence="3 4">
    <name type="scientific">Blomia tropicalis</name>
    <name type="common">Mite</name>
    <dbReference type="NCBI Taxonomy" id="40697"/>
    <lineage>
        <taxon>Eukaryota</taxon>
        <taxon>Metazoa</taxon>
        <taxon>Ecdysozoa</taxon>
        <taxon>Arthropoda</taxon>
        <taxon>Chelicerata</taxon>
        <taxon>Arachnida</taxon>
        <taxon>Acari</taxon>
        <taxon>Acariformes</taxon>
        <taxon>Sarcoptiformes</taxon>
        <taxon>Astigmata</taxon>
        <taxon>Glycyphagoidea</taxon>
        <taxon>Echimyopodidae</taxon>
        <taxon>Blomia</taxon>
    </lineage>
</organism>
<keyword evidence="4" id="KW-1185">Reference proteome</keyword>
<evidence type="ECO:0000313" key="4">
    <source>
        <dbReference type="Proteomes" id="UP001142055"/>
    </source>
</evidence>
<dbReference type="Gene3D" id="2.60.120.200">
    <property type="match status" value="1"/>
</dbReference>
<gene>
    <name evidence="3" type="ORF">RDWZM_008380</name>
</gene>
<feature type="chain" id="PRO_5040395388" description="MAM domain-containing protein" evidence="1">
    <location>
        <begin position="35"/>
        <end position="266"/>
    </location>
</feature>
<name>A0A9Q0RIT5_BLOTA</name>
<dbReference type="InterPro" id="IPR000998">
    <property type="entry name" value="MAM_dom"/>
</dbReference>
<feature type="domain" description="MAM" evidence="2">
    <location>
        <begin position="84"/>
        <end position="256"/>
    </location>
</feature>
<protein>
    <recommendedName>
        <fullName evidence="2">MAM domain-containing protein</fullName>
    </recommendedName>
</protein>
<accession>A0A9Q0RIT5</accession>
<proteinExistence type="predicted"/>
<dbReference type="EMBL" id="JAPWDV010000003">
    <property type="protein sequence ID" value="KAJ6217223.1"/>
    <property type="molecule type" value="Genomic_DNA"/>
</dbReference>
<comment type="caution">
    <text evidence="3">The sequence shown here is derived from an EMBL/GenBank/DDBJ whole genome shotgun (WGS) entry which is preliminary data.</text>
</comment>
<feature type="signal peptide" evidence="1">
    <location>
        <begin position="1"/>
        <end position="34"/>
    </location>
</feature>
<reference evidence="3" key="1">
    <citation type="submission" date="2022-12" db="EMBL/GenBank/DDBJ databases">
        <title>Genome assemblies of Blomia tropicalis.</title>
        <authorList>
            <person name="Cui Y."/>
        </authorList>
    </citation>
    <scope>NUCLEOTIDE SEQUENCE</scope>
    <source>
        <tissue evidence="3">Adult mites</tissue>
    </source>
</reference>